<dbReference type="PANTHER" id="PTHR35736">
    <property type="entry name" value="EXPRESSED PROTEIN"/>
    <property type="match status" value="1"/>
</dbReference>
<proteinExistence type="predicted"/>
<accession>A0ABP0UI72</accession>
<dbReference type="Proteomes" id="UP001497512">
    <property type="component" value="Chromosome 4"/>
</dbReference>
<dbReference type="PANTHER" id="PTHR35736:SF1">
    <property type="entry name" value="EXPRESSED PROTEIN"/>
    <property type="match status" value="1"/>
</dbReference>
<gene>
    <name evidence="2" type="ORF">CSSPTR1EN2_LOCUS16162</name>
</gene>
<feature type="region of interest" description="Disordered" evidence="1">
    <location>
        <begin position="47"/>
        <end position="68"/>
    </location>
</feature>
<feature type="region of interest" description="Disordered" evidence="1">
    <location>
        <begin position="144"/>
        <end position="240"/>
    </location>
</feature>
<evidence type="ECO:0000313" key="3">
    <source>
        <dbReference type="Proteomes" id="UP001497512"/>
    </source>
</evidence>
<evidence type="ECO:0000256" key="1">
    <source>
        <dbReference type="SAM" id="MobiDB-lite"/>
    </source>
</evidence>
<organism evidence="2 3">
    <name type="scientific">Sphagnum troendelagicum</name>
    <dbReference type="NCBI Taxonomy" id="128251"/>
    <lineage>
        <taxon>Eukaryota</taxon>
        <taxon>Viridiplantae</taxon>
        <taxon>Streptophyta</taxon>
        <taxon>Embryophyta</taxon>
        <taxon>Bryophyta</taxon>
        <taxon>Sphagnophytina</taxon>
        <taxon>Sphagnopsida</taxon>
        <taxon>Sphagnales</taxon>
        <taxon>Sphagnaceae</taxon>
        <taxon>Sphagnum</taxon>
    </lineage>
</organism>
<feature type="compositionally biased region" description="Acidic residues" evidence="1">
    <location>
        <begin position="213"/>
        <end position="234"/>
    </location>
</feature>
<protein>
    <submittedName>
        <fullName evidence="2">Uncharacterized protein</fullName>
    </submittedName>
</protein>
<dbReference type="EMBL" id="OZ019896">
    <property type="protein sequence ID" value="CAK9222543.1"/>
    <property type="molecule type" value="Genomic_DNA"/>
</dbReference>
<dbReference type="InterPro" id="IPR056712">
    <property type="entry name" value="DUF7810"/>
</dbReference>
<sequence>MASRDLQKRGNRSIKLTAFCVFIFCCGLVFRQQYELPGFANYHQRTDEPREHGRGSMAADSWQEPATSMQTTEYISSSSSNNINNNSDQQAVTLGKNPRELEPESHAQEDRLFEVKRFLQTEKNSPAADQQLVVDHDLGGDLHDKEKEEVEEEEEEFRSTNSVKSKPMMSADHQEQTEEFTAVIETDSGDDEDDEGSWTEGLNAHEVYTTDSAPDEQDGDEMSDSDDLSEDDQEEEKHDQQLAINLGLKISDAFKTEKENSNHVENIGVDLPGTERMAVQSTELLRMEDRESRHRIDITNSLQISGLVDDETVDDDLKLISGKDTGAEDGFQETQFSTKDDKEPDAVERTVVDEENAAVLSLNRSAINLQDSISDWNLPRAIPRNWEPPKQCATAEEMGAVTAGDTRAASLRVRHMIQDYLAEYGRDRVAALPGEEFCKHAFVLGQAQPDGFGNNMYKVLSAAGLAIMLNRSLIIAFGDYLNFSNQTFTMKEVKHLWAIHQCAQKYKRPLVMHVDRFEFHSKRSARCLCDDWTNWTYPIIWFKGTTDTIGLQFLLKNAHSAMRSAAAKLFGNPSLPNSRPNSFGELFRAFITPNADIQEAVEWALKGGPEPDITLHLRMLHRKTSSVPIAAVSCINHVTQHSSTKQTSRRQQPRVVVVSDTPAIYPEIKRLLGQSVEVIQFNYVAYLNAARNLSDVMSLHKGEPPRNRIKDWGGMPRWVAVVDFFLAARAQVAVVSGAYRRVSTTYAQLVAALAAANSLDESEEESHPSVYYSSFQQSLVVQGLASQAGWGYSWRPFGGRLGCKDQVTQCAATALLPYAWWDAPWQSPLPRDFHRLKGIADIDETGQISELHLDKFCATAQKRPLTLVKLMVPTCTKEIPCK</sequence>
<keyword evidence="3" id="KW-1185">Reference proteome</keyword>
<name>A0ABP0UI72_9BRYO</name>
<feature type="compositionally biased region" description="Acidic residues" evidence="1">
    <location>
        <begin position="187"/>
        <end position="197"/>
    </location>
</feature>
<evidence type="ECO:0000313" key="2">
    <source>
        <dbReference type="EMBL" id="CAK9222543.1"/>
    </source>
</evidence>
<dbReference type="Pfam" id="PF25102">
    <property type="entry name" value="DUF7810"/>
    <property type="match status" value="1"/>
</dbReference>
<reference evidence="2" key="1">
    <citation type="submission" date="2024-02" db="EMBL/GenBank/DDBJ databases">
        <authorList>
            <consortium name="ELIXIR-Norway"/>
            <consortium name="Elixir Norway"/>
        </authorList>
    </citation>
    <scope>NUCLEOTIDE SEQUENCE</scope>
</reference>